<dbReference type="Gene3D" id="1.10.10.10">
    <property type="entry name" value="Winged helix-like DNA-binding domain superfamily/Winged helix DNA-binding domain"/>
    <property type="match status" value="1"/>
</dbReference>
<dbReference type="Pfam" id="PF13491">
    <property type="entry name" value="FtsK_4TM"/>
    <property type="match status" value="1"/>
</dbReference>
<evidence type="ECO:0000256" key="9">
    <source>
        <dbReference type="ARBA" id="ARBA00022989"/>
    </source>
</evidence>
<dbReference type="Proteomes" id="UP000178526">
    <property type="component" value="Unassembled WGS sequence"/>
</dbReference>
<dbReference type="EMBL" id="MGDB01000042">
    <property type="protein sequence ID" value="OGL42522.1"/>
    <property type="molecule type" value="Genomic_DNA"/>
</dbReference>
<comment type="subcellular location">
    <subcellularLocation>
        <location evidence="1">Cell membrane</location>
        <topology evidence="1">Multi-pass membrane protein</topology>
    </subcellularLocation>
</comment>
<evidence type="ECO:0000256" key="13">
    <source>
        <dbReference type="PROSITE-ProRule" id="PRU00289"/>
    </source>
</evidence>
<dbReference type="SUPFAM" id="SSF46785">
    <property type="entry name" value="Winged helix' DNA-binding domain"/>
    <property type="match status" value="1"/>
</dbReference>
<dbReference type="SUPFAM" id="SSF52540">
    <property type="entry name" value="P-loop containing nucleoside triphosphate hydrolases"/>
    <property type="match status" value="1"/>
</dbReference>
<evidence type="ECO:0000256" key="12">
    <source>
        <dbReference type="ARBA" id="ARBA00023306"/>
    </source>
</evidence>
<dbReference type="GO" id="GO:0005524">
    <property type="term" value="F:ATP binding"/>
    <property type="evidence" value="ECO:0007669"/>
    <property type="project" value="UniProtKB-UniRule"/>
</dbReference>
<dbReference type="GO" id="GO:0007059">
    <property type="term" value="P:chromosome segregation"/>
    <property type="evidence" value="ECO:0007669"/>
    <property type="project" value="UniProtKB-KW"/>
</dbReference>
<feature type="transmembrane region" description="Helical" evidence="14">
    <location>
        <begin position="106"/>
        <end position="127"/>
    </location>
</feature>
<proteinExistence type="inferred from homology"/>
<sequence length="745" mass="83623">MKKKAKEKKKKLLKEIYGILIGGLAAFLGISLYSYSGYDPTWFSFKLIPGQETGIYRNLAGYAGAQIASLVYEILGYSGIFLPILLAIFSITFFIEITKEGRIFRFLGAILFLISASSLFELIFSHLYPKEDFASTISPGGLIALPVVNLAKSFLGMWGSYIIFIALFLSSFLLITNMTIISAFVKSMHYFSLAYAKFKSYFMVLKEICMKWNTKRKHSTQIKQQIEKEKQKAEPKIEKIQEEVKQPPEPAQESFEFVEEYTLPPLDLLDEPLKTSSKTTKQDLVMNSRILEKKLLDFGIAGKVTEVQPGPVITMYEFEPAPGVKVSRIMNLSDDLALAMRSISVRIVAPIPGKGTVGIEIPNAYREDVYLKEILQSESFIKSPSKLCLALGKDISGNPFVCDLATMPHLLVAGTTGSGKSVSVNAMILSLLLRATPDEVKMIMVDPKMLELSIYEDIPHLLAPVVTNPKQASRALFWAVQEMDRRYNLMTEKAVRNITSYNRLIEKENKTLKKISDPSEKEESPRRDKLPYIVVFIDELADLMMVASKNVEDSIQRLAQMARAAGIHLIIATQRPSVDVITGVIKSNFSWRISLQVSSKTDSRTILDQNGAELLLGKGDMLFMSPGASKLTRVHGAFVGDHEVQRIVDFLKKQKKKPEFNDLILSAEDETEENGPEEEYDEKYDEAVQLVAKTGHASISMIQRRLRVGYNRAARMIETMEREGIIGPSDGVKPREVKIKEIDLD</sequence>
<evidence type="ECO:0000259" key="15">
    <source>
        <dbReference type="PROSITE" id="PS50901"/>
    </source>
</evidence>
<evidence type="ECO:0000313" key="16">
    <source>
        <dbReference type="EMBL" id="OGL42522.1"/>
    </source>
</evidence>
<keyword evidence="4" id="KW-0132">Cell division</keyword>
<accession>A0A1F7RLT5</accession>
<keyword evidence="8 13" id="KW-0067">ATP-binding</keyword>
<keyword evidence="9 14" id="KW-1133">Transmembrane helix</keyword>
<dbReference type="InterPro" id="IPR036390">
    <property type="entry name" value="WH_DNA-bd_sf"/>
</dbReference>
<dbReference type="PANTHER" id="PTHR22683">
    <property type="entry name" value="SPORULATION PROTEIN RELATED"/>
    <property type="match status" value="1"/>
</dbReference>
<feature type="domain" description="FtsK" evidence="15">
    <location>
        <begin position="397"/>
        <end position="604"/>
    </location>
</feature>
<evidence type="ECO:0000256" key="14">
    <source>
        <dbReference type="SAM" id="Phobius"/>
    </source>
</evidence>
<protein>
    <recommendedName>
        <fullName evidence="15">FtsK domain-containing protein</fullName>
    </recommendedName>
</protein>
<feature type="transmembrane region" description="Helical" evidence="14">
    <location>
        <begin position="158"/>
        <end position="185"/>
    </location>
</feature>
<dbReference type="InterPro" id="IPR018541">
    <property type="entry name" value="Ftsk_gamma"/>
</dbReference>
<feature type="transmembrane region" description="Helical" evidence="14">
    <location>
        <begin position="133"/>
        <end position="151"/>
    </location>
</feature>
<comment type="similarity">
    <text evidence="2">Belongs to the FtsK/SpoIIIE/SftA family.</text>
</comment>
<dbReference type="Pfam" id="PF09397">
    <property type="entry name" value="FtsK_gamma"/>
    <property type="match status" value="1"/>
</dbReference>
<dbReference type="GO" id="GO:0051301">
    <property type="term" value="P:cell division"/>
    <property type="evidence" value="ECO:0007669"/>
    <property type="project" value="UniProtKB-KW"/>
</dbReference>
<dbReference type="InterPro" id="IPR025199">
    <property type="entry name" value="FtsK_4TM"/>
</dbReference>
<feature type="binding site" evidence="13">
    <location>
        <begin position="414"/>
        <end position="421"/>
    </location>
    <ligand>
        <name>ATP</name>
        <dbReference type="ChEBI" id="CHEBI:30616"/>
    </ligand>
</feature>
<evidence type="ECO:0000256" key="11">
    <source>
        <dbReference type="ARBA" id="ARBA00023136"/>
    </source>
</evidence>
<evidence type="ECO:0000256" key="2">
    <source>
        <dbReference type="ARBA" id="ARBA00006474"/>
    </source>
</evidence>
<name>A0A1F7RLT5_9BACT</name>
<organism evidence="16 17">
    <name type="scientific">Candidatus Schekmanbacteria bacterium GWA2_38_11</name>
    <dbReference type="NCBI Taxonomy" id="1817876"/>
    <lineage>
        <taxon>Bacteria</taxon>
        <taxon>Candidatus Schekmaniibacteriota</taxon>
    </lineage>
</organism>
<gene>
    <name evidence="16" type="ORF">A2042_02055</name>
</gene>
<dbReference type="GO" id="GO:0003677">
    <property type="term" value="F:DNA binding"/>
    <property type="evidence" value="ECO:0007669"/>
    <property type="project" value="UniProtKB-KW"/>
</dbReference>
<feature type="transmembrane region" description="Helical" evidence="14">
    <location>
        <begin position="12"/>
        <end position="35"/>
    </location>
</feature>
<dbReference type="AlphaFoldDB" id="A0A1F7RLT5"/>
<evidence type="ECO:0000256" key="4">
    <source>
        <dbReference type="ARBA" id="ARBA00022618"/>
    </source>
</evidence>
<evidence type="ECO:0000256" key="3">
    <source>
        <dbReference type="ARBA" id="ARBA00022475"/>
    </source>
</evidence>
<dbReference type="GO" id="GO:0005886">
    <property type="term" value="C:plasma membrane"/>
    <property type="evidence" value="ECO:0007669"/>
    <property type="project" value="UniProtKB-SubCell"/>
</dbReference>
<keyword evidence="6 13" id="KW-0547">Nucleotide-binding</keyword>
<keyword evidence="3" id="KW-1003">Cell membrane</keyword>
<feature type="transmembrane region" description="Helical" evidence="14">
    <location>
        <begin position="74"/>
        <end position="94"/>
    </location>
</feature>
<dbReference type="InterPro" id="IPR027417">
    <property type="entry name" value="P-loop_NTPase"/>
</dbReference>
<evidence type="ECO:0000256" key="5">
    <source>
        <dbReference type="ARBA" id="ARBA00022692"/>
    </source>
</evidence>
<comment type="caution">
    <text evidence="16">The sequence shown here is derived from an EMBL/GenBank/DDBJ whole genome shotgun (WGS) entry which is preliminary data.</text>
</comment>
<evidence type="ECO:0000256" key="8">
    <source>
        <dbReference type="ARBA" id="ARBA00022840"/>
    </source>
</evidence>
<dbReference type="InterPro" id="IPR002543">
    <property type="entry name" value="FtsK_dom"/>
</dbReference>
<dbReference type="CDD" id="cd01127">
    <property type="entry name" value="TrwB_TraG_TraD_VirD4"/>
    <property type="match status" value="1"/>
</dbReference>
<evidence type="ECO:0000256" key="7">
    <source>
        <dbReference type="ARBA" id="ARBA00022829"/>
    </source>
</evidence>
<keyword evidence="11 14" id="KW-0472">Membrane</keyword>
<dbReference type="InterPro" id="IPR041027">
    <property type="entry name" value="FtsK_alpha"/>
</dbReference>
<dbReference type="InterPro" id="IPR050206">
    <property type="entry name" value="FtsK/SpoIIIE/SftA"/>
</dbReference>
<evidence type="ECO:0000256" key="6">
    <source>
        <dbReference type="ARBA" id="ARBA00022741"/>
    </source>
</evidence>
<keyword evidence="5 14" id="KW-0812">Transmembrane</keyword>
<reference evidence="16 17" key="1">
    <citation type="journal article" date="2016" name="Nat. Commun.">
        <title>Thousands of microbial genomes shed light on interconnected biogeochemical processes in an aquifer system.</title>
        <authorList>
            <person name="Anantharaman K."/>
            <person name="Brown C.T."/>
            <person name="Hug L.A."/>
            <person name="Sharon I."/>
            <person name="Castelle C.J."/>
            <person name="Probst A.J."/>
            <person name="Thomas B.C."/>
            <person name="Singh A."/>
            <person name="Wilkins M.J."/>
            <person name="Karaoz U."/>
            <person name="Brodie E.L."/>
            <person name="Williams K.H."/>
            <person name="Hubbard S.S."/>
            <person name="Banfield J.F."/>
        </authorList>
    </citation>
    <scope>NUCLEOTIDE SEQUENCE [LARGE SCALE GENOMIC DNA]</scope>
</reference>
<dbReference type="InterPro" id="IPR036388">
    <property type="entry name" value="WH-like_DNA-bd_sf"/>
</dbReference>
<dbReference type="PROSITE" id="PS50901">
    <property type="entry name" value="FTSK"/>
    <property type="match status" value="1"/>
</dbReference>
<dbReference type="Gene3D" id="3.40.50.300">
    <property type="entry name" value="P-loop containing nucleotide triphosphate hydrolases"/>
    <property type="match status" value="1"/>
</dbReference>
<keyword evidence="7" id="KW-0159">Chromosome partition</keyword>
<evidence type="ECO:0000256" key="1">
    <source>
        <dbReference type="ARBA" id="ARBA00004651"/>
    </source>
</evidence>
<evidence type="ECO:0000313" key="17">
    <source>
        <dbReference type="Proteomes" id="UP000178526"/>
    </source>
</evidence>
<evidence type="ECO:0000256" key="10">
    <source>
        <dbReference type="ARBA" id="ARBA00023125"/>
    </source>
</evidence>
<keyword evidence="10" id="KW-0238">DNA-binding</keyword>
<keyword evidence="12" id="KW-0131">Cell cycle</keyword>
<dbReference type="Pfam" id="PF01580">
    <property type="entry name" value="FtsK_SpoIIIE"/>
    <property type="match status" value="1"/>
</dbReference>
<dbReference type="Pfam" id="PF17854">
    <property type="entry name" value="FtsK_alpha"/>
    <property type="match status" value="1"/>
</dbReference>
<dbReference type="PANTHER" id="PTHR22683:SF41">
    <property type="entry name" value="DNA TRANSLOCASE FTSK"/>
    <property type="match status" value="1"/>
</dbReference>
<dbReference type="SMART" id="SM00843">
    <property type="entry name" value="Ftsk_gamma"/>
    <property type="match status" value="1"/>
</dbReference>
<dbReference type="Gene3D" id="3.30.980.40">
    <property type="match status" value="1"/>
</dbReference>